<keyword evidence="4 7" id="KW-0812">Transmembrane</keyword>
<feature type="transmembrane region" description="Helical" evidence="7">
    <location>
        <begin position="237"/>
        <end position="257"/>
    </location>
</feature>
<evidence type="ECO:0000259" key="8">
    <source>
        <dbReference type="Pfam" id="PF00892"/>
    </source>
</evidence>
<feature type="transmembrane region" description="Helical" evidence="7">
    <location>
        <begin position="202"/>
        <end position="225"/>
    </location>
</feature>
<evidence type="ECO:0000256" key="2">
    <source>
        <dbReference type="ARBA" id="ARBA00007362"/>
    </source>
</evidence>
<feature type="transmembrane region" description="Helical" evidence="7">
    <location>
        <begin position="95"/>
        <end position="115"/>
    </location>
</feature>
<evidence type="ECO:0000313" key="9">
    <source>
        <dbReference type="EMBL" id="VGD18317.1"/>
    </source>
</evidence>
<keyword evidence="5 7" id="KW-1133">Transmembrane helix</keyword>
<dbReference type="PANTHER" id="PTHR22911:SF37">
    <property type="entry name" value="THREONINE_HOMOSERINE EXPORTER RHTA"/>
    <property type="match status" value="1"/>
</dbReference>
<name>A0AB74QU01_KLEPN</name>
<dbReference type="GO" id="GO:0015565">
    <property type="term" value="F:threonine efflux transmembrane transporter activity"/>
    <property type="evidence" value="ECO:0007669"/>
    <property type="project" value="TreeGrafter"/>
</dbReference>
<reference evidence="9 10" key="1">
    <citation type="submission" date="2019-03" db="EMBL/GenBank/DDBJ databases">
        <authorList>
            <consortium name="Pathogen Informatics"/>
        </authorList>
    </citation>
    <scope>NUCLEOTIDE SEQUENCE [LARGE SCALE GENOMIC DNA]</scope>
    <source>
        <strain evidence="9 10">5012STDY7312589</strain>
    </source>
</reference>
<dbReference type="InterPro" id="IPR037185">
    <property type="entry name" value="EmrE-like"/>
</dbReference>
<evidence type="ECO:0000256" key="5">
    <source>
        <dbReference type="ARBA" id="ARBA00022989"/>
    </source>
</evidence>
<dbReference type="Proteomes" id="UP000294876">
    <property type="component" value="Unassembled WGS sequence"/>
</dbReference>
<protein>
    <submittedName>
        <fullName evidence="9">DMT superfamily metabolite efflux protein</fullName>
    </submittedName>
</protein>
<proteinExistence type="inferred from homology"/>
<dbReference type="Pfam" id="PF00892">
    <property type="entry name" value="EamA"/>
    <property type="match status" value="1"/>
</dbReference>
<evidence type="ECO:0000256" key="3">
    <source>
        <dbReference type="ARBA" id="ARBA00022475"/>
    </source>
</evidence>
<feature type="transmembrane region" description="Helical" evidence="7">
    <location>
        <begin position="71"/>
        <end position="89"/>
    </location>
</feature>
<dbReference type="RefSeq" id="WP_135715172.1">
    <property type="nucleotide sequence ID" value="NZ_CAAGWG010000010.1"/>
</dbReference>
<feature type="transmembrane region" description="Helical" evidence="7">
    <location>
        <begin position="122"/>
        <end position="139"/>
    </location>
</feature>
<dbReference type="AlphaFoldDB" id="A0AB74QU01"/>
<feature type="transmembrane region" description="Helical" evidence="7">
    <location>
        <begin position="145"/>
        <end position="165"/>
    </location>
</feature>
<accession>A0AB74QU01</accession>
<dbReference type="PANTHER" id="PTHR22911">
    <property type="entry name" value="ACYL-MALONYL CONDENSING ENZYME-RELATED"/>
    <property type="match status" value="1"/>
</dbReference>
<comment type="similarity">
    <text evidence="2">Belongs to the EamA transporter family.</text>
</comment>
<organism evidence="9 10">
    <name type="scientific">Klebsiella pneumoniae</name>
    <dbReference type="NCBI Taxonomy" id="573"/>
    <lineage>
        <taxon>Bacteria</taxon>
        <taxon>Pseudomonadati</taxon>
        <taxon>Pseudomonadota</taxon>
        <taxon>Gammaproteobacteria</taxon>
        <taxon>Enterobacterales</taxon>
        <taxon>Enterobacteriaceae</taxon>
        <taxon>Klebsiella/Raoultella group</taxon>
        <taxon>Klebsiella</taxon>
        <taxon>Klebsiella pneumoniae complex</taxon>
    </lineage>
</organism>
<comment type="caution">
    <text evidence="9">The sequence shown here is derived from an EMBL/GenBank/DDBJ whole genome shotgun (WGS) entry which is preliminary data.</text>
</comment>
<feature type="transmembrane region" description="Helical" evidence="7">
    <location>
        <begin position="41"/>
        <end position="59"/>
    </location>
</feature>
<dbReference type="SUPFAM" id="SSF103481">
    <property type="entry name" value="Multidrug resistance efflux transporter EmrE"/>
    <property type="match status" value="2"/>
</dbReference>
<dbReference type="NCBIfam" id="NF007823">
    <property type="entry name" value="PRK10532.1"/>
    <property type="match status" value="1"/>
</dbReference>
<gene>
    <name evidence="9" type="primary">rhtA</name>
    <name evidence="9" type="ORF">SAMEA104567804_03286</name>
</gene>
<keyword evidence="6 7" id="KW-0472">Membrane</keyword>
<dbReference type="EMBL" id="CAAGWG010000010">
    <property type="protein sequence ID" value="VGD18317.1"/>
    <property type="molecule type" value="Genomic_DNA"/>
</dbReference>
<evidence type="ECO:0000256" key="1">
    <source>
        <dbReference type="ARBA" id="ARBA00004651"/>
    </source>
</evidence>
<dbReference type="GO" id="GO:0005886">
    <property type="term" value="C:plasma membrane"/>
    <property type="evidence" value="ECO:0007669"/>
    <property type="project" value="UniProtKB-SubCell"/>
</dbReference>
<evidence type="ECO:0000256" key="6">
    <source>
        <dbReference type="ARBA" id="ARBA00023136"/>
    </source>
</evidence>
<evidence type="ECO:0000256" key="7">
    <source>
        <dbReference type="SAM" id="Phobius"/>
    </source>
</evidence>
<sequence>MPGPSRKAAAWLPILVILVAMTSIQSGASLAKSLFPVVGAPGVTALRLALGTLILVVVFKPWRLRFSPAQRVPLLLYGLALGAMNYLFYLSLQRIPLGVAVALEFTGPLAVALFGSRRPLDFVWVALAILGLWYLLPLGQNVAQVDLTGALFALGAGACWAVYILTGQRAGEEHGPATVAMGSLIASLVFVPLGMAQATDTLWQWSLLPLGLGIAILSTALPYSLEMMALTRLPTRTFGTLMSLEPALAALSGMIFLGETLKLSQTLALGAIIIASMGATLTMQRQSKVEQVDINYHSVTAPAREKSGPFSRI</sequence>
<evidence type="ECO:0000256" key="4">
    <source>
        <dbReference type="ARBA" id="ARBA00022692"/>
    </source>
</evidence>
<feature type="transmembrane region" description="Helical" evidence="7">
    <location>
        <begin position="263"/>
        <end position="281"/>
    </location>
</feature>
<dbReference type="InterPro" id="IPR000620">
    <property type="entry name" value="EamA_dom"/>
</dbReference>
<keyword evidence="3" id="KW-1003">Cell membrane</keyword>
<comment type="subcellular location">
    <subcellularLocation>
        <location evidence="1">Cell membrane</location>
        <topology evidence="1">Multi-pass membrane protein</topology>
    </subcellularLocation>
</comment>
<evidence type="ECO:0000313" key="10">
    <source>
        <dbReference type="Proteomes" id="UP000294876"/>
    </source>
</evidence>
<feature type="transmembrane region" description="Helical" evidence="7">
    <location>
        <begin position="177"/>
        <end position="196"/>
    </location>
</feature>
<feature type="domain" description="EamA" evidence="8">
    <location>
        <begin position="148"/>
        <end position="277"/>
    </location>
</feature>